<evidence type="ECO:0000313" key="4">
    <source>
        <dbReference type="EMBL" id="GGH48982.1"/>
    </source>
</evidence>
<sequence>MHGMVAGLALALLTAPAATADELYSPYQPGEGTGDSLNASGYAVCERDAPWIAYDATLIDPDGEGGSREARLVFAKGAERVEVPLGEFDGDDRLRGRVLWPGAAVDDAGAGVAWPGWVQQDGAWIDVGEESLGWTREGATVTIAANPEAEIAVTYPPSTPGCTPGPRAAAAPGPDDPGSLAATGGSVFGPLVAGAAALGAGVLAMATGRRRGGRG</sequence>
<keyword evidence="2" id="KW-0472">Membrane</keyword>
<keyword evidence="5" id="KW-1185">Reference proteome</keyword>
<evidence type="ECO:0000256" key="2">
    <source>
        <dbReference type="SAM" id="Phobius"/>
    </source>
</evidence>
<proteinExistence type="predicted"/>
<feature type="transmembrane region" description="Helical" evidence="2">
    <location>
        <begin position="187"/>
        <end position="206"/>
    </location>
</feature>
<dbReference type="EMBL" id="BMJY01000016">
    <property type="protein sequence ID" value="GGH48982.1"/>
    <property type="molecule type" value="Genomic_DNA"/>
</dbReference>
<comment type="caution">
    <text evidence="4">The sequence shown here is derived from an EMBL/GenBank/DDBJ whole genome shotgun (WGS) entry which is preliminary data.</text>
</comment>
<accession>A0A917IJ21</accession>
<keyword evidence="2" id="KW-1133">Transmembrane helix</keyword>
<name>A0A917IJ21_9MICO</name>
<evidence type="ECO:0000313" key="5">
    <source>
        <dbReference type="Proteomes" id="UP000657592"/>
    </source>
</evidence>
<gene>
    <name evidence="4" type="ORF">GCM10010921_26850</name>
</gene>
<keyword evidence="3" id="KW-0732">Signal</keyword>
<dbReference type="AlphaFoldDB" id="A0A917IJ21"/>
<evidence type="ECO:0008006" key="6">
    <source>
        <dbReference type="Google" id="ProtNLM"/>
    </source>
</evidence>
<feature type="region of interest" description="Disordered" evidence="1">
    <location>
        <begin position="158"/>
        <end position="182"/>
    </location>
</feature>
<evidence type="ECO:0000256" key="1">
    <source>
        <dbReference type="SAM" id="MobiDB-lite"/>
    </source>
</evidence>
<protein>
    <recommendedName>
        <fullName evidence="6">Cell wall protein</fullName>
    </recommendedName>
</protein>
<feature type="compositionally biased region" description="Low complexity" evidence="1">
    <location>
        <begin position="160"/>
        <end position="182"/>
    </location>
</feature>
<dbReference type="Proteomes" id="UP000657592">
    <property type="component" value="Unassembled WGS sequence"/>
</dbReference>
<keyword evidence="2" id="KW-0812">Transmembrane</keyword>
<evidence type="ECO:0000256" key="3">
    <source>
        <dbReference type="SAM" id="SignalP"/>
    </source>
</evidence>
<feature type="chain" id="PRO_5037846611" description="Cell wall protein" evidence="3">
    <location>
        <begin position="21"/>
        <end position="215"/>
    </location>
</feature>
<reference evidence="4" key="1">
    <citation type="journal article" date="2014" name="Int. J. Syst. Evol. Microbiol.">
        <title>Complete genome sequence of Corynebacterium casei LMG S-19264T (=DSM 44701T), isolated from a smear-ripened cheese.</title>
        <authorList>
            <consortium name="US DOE Joint Genome Institute (JGI-PGF)"/>
            <person name="Walter F."/>
            <person name="Albersmeier A."/>
            <person name="Kalinowski J."/>
            <person name="Ruckert C."/>
        </authorList>
    </citation>
    <scope>NUCLEOTIDE SEQUENCE</scope>
    <source>
        <strain evidence="4">CGMCC 1.15794</strain>
    </source>
</reference>
<reference evidence="4" key="2">
    <citation type="submission" date="2020-09" db="EMBL/GenBank/DDBJ databases">
        <authorList>
            <person name="Sun Q."/>
            <person name="Zhou Y."/>
        </authorList>
    </citation>
    <scope>NUCLEOTIDE SEQUENCE</scope>
    <source>
        <strain evidence="4">CGMCC 1.15794</strain>
    </source>
</reference>
<organism evidence="4 5">
    <name type="scientific">Microbacterium album</name>
    <dbReference type="NCBI Taxonomy" id="2053191"/>
    <lineage>
        <taxon>Bacteria</taxon>
        <taxon>Bacillati</taxon>
        <taxon>Actinomycetota</taxon>
        <taxon>Actinomycetes</taxon>
        <taxon>Micrococcales</taxon>
        <taxon>Microbacteriaceae</taxon>
        <taxon>Microbacterium</taxon>
    </lineage>
</organism>
<feature type="signal peptide" evidence="3">
    <location>
        <begin position="1"/>
        <end position="20"/>
    </location>
</feature>